<feature type="domain" description="HTH gntR-type" evidence="4">
    <location>
        <begin position="12"/>
        <end position="79"/>
    </location>
</feature>
<dbReference type="InterPro" id="IPR011711">
    <property type="entry name" value="GntR_C"/>
</dbReference>
<comment type="caution">
    <text evidence="5">The sequence shown here is derived from an EMBL/GenBank/DDBJ whole genome shotgun (WGS) entry which is preliminary data.</text>
</comment>
<evidence type="ECO:0000256" key="1">
    <source>
        <dbReference type="ARBA" id="ARBA00023015"/>
    </source>
</evidence>
<dbReference type="Gene3D" id="1.20.120.530">
    <property type="entry name" value="GntR ligand-binding domain-like"/>
    <property type="match status" value="1"/>
</dbReference>
<dbReference type="CDD" id="cd07377">
    <property type="entry name" value="WHTH_GntR"/>
    <property type="match status" value="1"/>
</dbReference>
<organism evidence="5 6">
    <name type="scientific">Plantactinospora sonchi</name>
    <dbReference type="NCBI Taxonomy" id="1544735"/>
    <lineage>
        <taxon>Bacteria</taxon>
        <taxon>Bacillati</taxon>
        <taxon>Actinomycetota</taxon>
        <taxon>Actinomycetes</taxon>
        <taxon>Micromonosporales</taxon>
        <taxon>Micromonosporaceae</taxon>
        <taxon>Plantactinospora</taxon>
    </lineage>
</organism>
<dbReference type="InterPro" id="IPR036390">
    <property type="entry name" value="WH_DNA-bd_sf"/>
</dbReference>
<dbReference type="Pfam" id="PF07729">
    <property type="entry name" value="FCD"/>
    <property type="match status" value="1"/>
</dbReference>
<reference evidence="5 6" key="1">
    <citation type="submission" date="2024-01" db="EMBL/GenBank/DDBJ databases">
        <title>Genome insights into Plantactinospora sonchi sp. nov.</title>
        <authorList>
            <person name="Wang L."/>
        </authorList>
    </citation>
    <scope>NUCLEOTIDE SEQUENCE [LARGE SCALE GENOMIC DNA]</scope>
    <source>
        <strain evidence="5 6">NEAU-QY2</strain>
    </source>
</reference>
<evidence type="ECO:0000259" key="4">
    <source>
        <dbReference type="PROSITE" id="PS50949"/>
    </source>
</evidence>
<dbReference type="SMART" id="SM00345">
    <property type="entry name" value="HTH_GNTR"/>
    <property type="match status" value="1"/>
</dbReference>
<dbReference type="Pfam" id="PF00392">
    <property type="entry name" value="GntR"/>
    <property type="match status" value="1"/>
</dbReference>
<keyword evidence="1" id="KW-0805">Transcription regulation</keyword>
<dbReference type="Gene3D" id="1.10.10.10">
    <property type="entry name" value="Winged helix-like DNA-binding domain superfamily/Winged helix DNA-binding domain"/>
    <property type="match status" value="1"/>
</dbReference>
<keyword evidence="2" id="KW-0238">DNA-binding</keyword>
<keyword evidence="6" id="KW-1185">Reference proteome</keyword>
<dbReference type="PROSITE" id="PS50949">
    <property type="entry name" value="HTH_GNTR"/>
    <property type="match status" value="1"/>
</dbReference>
<dbReference type="PANTHER" id="PTHR43537:SF5">
    <property type="entry name" value="UXU OPERON TRANSCRIPTIONAL REGULATOR"/>
    <property type="match status" value="1"/>
</dbReference>
<evidence type="ECO:0000313" key="5">
    <source>
        <dbReference type="EMBL" id="MEE6259769.1"/>
    </source>
</evidence>
<keyword evidence="3" id="KW-0804">Transcription</keyword>
<accession>A0ABU7RTE1</accession>
<dbReference type="SUPFAM" id="SSF46785">
    <property type="entry name" value="Winged helix' DNA-binding domain"/>
    <property type="match status" value="1"/>
</dbReference>
<dbReference type="SUPFAM" id="SSF48008">
    <property type="entry name" value="GntR ligand-binding domain-like"/>
    <property type="match status" value="1"/>
</dbReference>
<dbReference type="InterPro" id="IPR008920">
    <property type="entry name" value="TF_FadR/GntR_C"/>
</dbReference>
<dbReference type="InterPro" id="IPR000524">
    <property type="entry name" value="Tscrpt_reg_HTH_GntR"/>
</dbReference>
<evidence type="ECO:0000256" key="2">
    <source>
        <dbReference type="ARBA" id="ARBA00023125"/>
    </source>
</evidence>
<dbReference type="SMART" id="SM00895">
    <property type="entry name" value="FCD"/>
    <property type="match status" value="1"/>
</dbReference>
<protein>
    <submittedName>
        <fullName evidence="5">GntR family transcriptional regulator</fullName>
    </submittedName>
</protein>
<dbReference type="PANTHER" id="PTHR43537">
    <property type="entry name" value="TRANSCRIPTIONAL REGULATOR, GNTR FAMILY"/>
    <property type="match status" value="1"/>
</dbReference>
<proteinExistence type="predicted"/>
<evidence type="ECO:0000313" key="6">
    <source>
        <dbReference type="Proteomes" id="UP001332243"/>
    </source>
</evidence>
<dbReference type="Proteomes" id="UP001332243">
    <property type="component" value="Unassembled WGS sequence"/>
</dbReference>
<dbReference type="InterPro" id="IPR036388">
    <property type="entry name" value="WH-like_DNA-bd_sf"/>
</dbReference>
<dbReference type="EMBL" id="JAZGQK010000012">
    <property type="protein sequence ID" value="MEE6259769.1"/>
    <property type="molecule type" value="Genomic_DNA"/>
</dbReference>
<dbReference type="RefSeq" id="WP_331214889.1">
    <property type="nucleotide sequence ID" value="NZ_JAZGQK010000012.1"/>
</dbReference>
<sequence length="222" mass="24602">MTSREPIQLRRSTLGDDIYETLKSLVLEHTLAPGDRINIDALARELTVSPTPVREALARLEADGLVRKRPLAGYTVSPLLTRDEFFQMFEMRLLLECAGSRFAAERASAAQRASITAEAAVPTPPETDGPDGWHAAFTALDARFHGLIAEASGNALLREGLDRLHVHLHLHRRYFPYGQTGTTRDEHQRVAAAIAAGDPDQAEAAMREHLVRARERHLPAFE</sequence>
<evidence type="ECO:0000256" key="3">
    <source>
        <dbReference type="ARBA" id="ARBA00023163"/>
    </source>
</evidence>
<name>A0ABU7RTE1_9ACTN</name>
<gene>
    <name evidence="5" type="ORF">V1633_14870</name>
</gene>